<dbReference type="AlphaFoldDB" id="A0A921SVP2"/>
<organism evidence="2 3">
    <name type="scientific">Barnesiella viscericola</name>
    <dbReference type="NCBI Taxonomy" id="397865"/>
    <lineage>
        <taxon>Bacteria</taxon>
        <taxon>Pseudomonadati</taxon>
        <taxon>Bacteroidota</taxon>
        <taxon>Bacteroidia</taxon>
        <taxon>Bacteroidales</taxon>
        <taxon>Barnesiellaceae</taxon>
        <taxon>Barnesiella</taxon>
    </lineage>
</organism>
<evidence type="ECO:0000313" key="2">
    <source>
        <dbReference type="EMBL" id="HJG89946.1"/>
    </source>
</evidence>
<reference evidence="2" key="2">
    <citation type="submission" date="2021-09" db="EMBL/GenBank/DDBJ databases">
        <authorList>
            <person name="Gilroy R."/>
        </authorList>
    </citation>
    <scope>NUCLEOTIDE SEQUENCE</scope>
    <source>
        <strain evidence="2">CHK121-7720</strain>
    </source>
</reference>
<sequence length="774" mass="86398">MNNLKTYASNGGNGIYGWDLVNPYLQELYRQQENDDDTTETPPYIAPLPGEKTQPMPFGGTPERETPIPLKPDYPVNPGPEQPAEDPRKLHSLTEGLNLAGKRIWNDLKYARGYIQDKFSDDEMDEAAQSALENLPTYESSSEAQLQQKADSLENEIERQPGQQPRIELKGLEEYRRLRDEDIPRNEIARQLAETARWGNDGRRIMEEARATDKAFPETEGWASVGEFAADIARMGIPVAIGAMSAPAGIAAGGLSVGSAATESFSQAQMELDNFEEETGQKLSTGQRAAYTALSVGADFLFDALLQSRFFKNLGAGAKARASNYFKKTILNNKSTRAEMDKLMKNLKKTDRKGVLTGAFNDAAVSGAAGGLSSATHDIAQAIYVNPDEYPTLSSVLLNASVDMVTGGIAGGVAGGISRSANLRKKNIRRKNQDKIAVINFDGEILEVIDYDPRNQTATVILPFQREPIEIPDIEPDMIHSVSVNDYNQNRQLTKELNEPDLFAPVVPDADKDQAWAQMSSRGKYLMAKDLAERMGIDNVLIYERESDLPPRLLAQKKGEGTIRGFQTSYGPIGIVLENEPSYESLQHTLLHEAVGHRGFDALFRIPELKNEFFMNVYKSMPKEFKTPGTSWFEQQLEAQEYLAYMAGQGVRSSAWDMVAGELRGMLRMFYPGLRFSNAELRQLIVRSRNALKRDDSLLEMRQKLMNRESLSPERSGIPMTEAEEETYRLLWENDPQWRRYKRFYDEVYGPDEGSLPPDSPTPPANGSGNDNPE</sequence>
<proteinExistence type="predicted"/>
<reference evidence="2" key="1">
    <citation type="journal article" date="2021" name="PeerJ">
        <title>Extensive microbial diversity within the chicken gut microbiome revealed by metagenomics and culture.</title>
        <authorList>
            <person name="Gilroy R."/>
            <person name="Ravi A."/>
            <person name="Getino M."/>
            <person name="Pursley I."/>
            <person name="Horton D.L."/>
            <person name="Alikhan N.F."/>
            <person name="Baker D."/>
            <person name="Gharbi K."/>
            <person name="Hall N."/>
            <person name="Watson M."/>
            <person name="Adriaenssens E.M."/>
            <person name="Foster-Nyarko E."/>
            <person name="Jarju S."/>
            <person name="Secka A."/>
            <person name="Antonio M."/>
            <person name="Oren A."/>
            <person name="Chaudhuri R.R."/>
            <person name="La Ragione R."/>
            <person name="Hildebrand F."/>
            <person name="Pallen M.J."/>
        </authorList>
    </citation>
    <scope>NUCLEOTIDE SEQUENCE</scope>
    <source>
        <strain evidence="2">CHK121-7720</strain>
    </source>
</reference>
<name>A0A921SVP2_9BACT</name>
<evidence type="ECO:0000256" key="1">
    <source>
        <dbReference type="SAM" id="MobiDB-lite"/>
    </source>
</evidence>
<feature type="region of interest" description="Disordered" evidence="1">
    <location>
        <begin position="31"/>
        <end position="87"/>
    </location>
</feature>
<dbReference type="Proteomes" id="UP000757103">
    <property type="component" value="Unassembled WGS sequence"/>
</dbReference>
<feature type="compositionally biased region" description="Pro residues" evidence="1">
    <location>
        <begin position="69"/>
        <end position="81"/>
    </location>
</feature>
<protein>
    <submittedName>
        <fullName evidence="2">Uncharacterized protein</fullName>
    </submittedName>
</protein>
<gene>
    <name evidence="2" type="ORF">K8U91_10820</name>
</gene>
<dbReference type="EMBL" id="DYUD01000029">
    <property type="protein sequence ID" value="HJG89946.1"/>
    <property type="molecule type" value="Genomic_DNA"/>
</dbReference>
<comment type="caution">
    <text evidence="2">The sequence shown here is derived from an EMBL/GenBank/DDBJ whole genome shotgun (WGS) entry which is preliminary data.</text>
</comment>
<feature type="compositionally biased region" description="Polar residues" evidence="1">
    <location>
        <begin position="765"/>
        <end position="774"/>
    </location>
</feature>
<dbReference type="RefSeq" id="WP_273307009.1">
    <property type="nucleotide sequence ID" value="NZ_DYUD01000029.1"/>
</dbReference>
<accession>A0A921SVP2</accession>
<feature type="region of interest" description="Disordered" evidence="1">
    <location>
        <begin position="749"/>
        <end position="774"/>
    </location>
</feature>
<evidence type="ECO:0000313" key="3">
    <source>
        <dbReference type="Proteomes" id="UP000757103"/>
    </source>
</evidence>